<dbReference type="InterPro" id="IPR018060">
    <property type="entry name" value="HTH_AraC"/>
</dbReference>
<dbReference type="Pfam" id="PF12833">
    <property type="entry name" value="HTH_18"/>
    <property type="match status" value="1"/>
</dbReference>
<dbReference type="InterPro" id="IPR003313">
    <property type="entry name" value="AraC-bd"/>
</dbReference>
<evidence type="ECO:0000256" key="2">
    <source>
        <dbReference type="ARBA" id="ARBA00023125"/>
    </source>
</evidence>
<dbReference type="GO" id="GO:0003700">
    <property type="term" value="F:DNA-binding transcription factor activity"/>
    <property type="evidence" value="ECO:0007669"/>
    <property type="project" value="InterPro"/>
</dbReference>
<gene>
    <name evidence="5" type="ORF">HII30_20670</name>
</gene>
<name>A0A848MDE6_PAELE</name>
<accession>A0A848MDE6</accession>
<comment type="caution">
    <text evidence="5">The sequence shown here is derived from an EMBL/GenBank/DDBJ whole genome shotgun (WGS) entry which is preliminary data.</text>
</comment>
<dbReference type="CDD" id="cd06986">
    <property type="entry name" value="cupin_MmsR-like_N"/>
    <property type="match status" value="1"/>
</dbReference>
<dbReference type="SUPFAM" id="SSF46689">
    <property type="entry name" value="Homeodomain-like"/>
    <property type="match status" value="2"/>
</dbReference>
<dbReference type="GO" id="GO:0043565">
    <property type="term" value="F:sequence-specific DNA binding"/>
    <property type="evidence" value="ECO:0007669"/>
    <property type="project" value="InterPro"/>
</dbReference>
<dbReference type="PANTHER" id="PTHR43280">
    <property type="entry name" value="ARAC-FAMILY TRANSCRIPTIONAL REGULATOR"/>
    <property type="match status" value="1"/>
</dbReference>
<dbReference type="PROSITE" id="PS00041">
    <property type="entry name" value="HTH_ARAC_FAMILY_1"/>
    <property type="match status" value="1"/>
</dbReference>
<evidence type="ECO:0000256" key="1">
    <source>
        <dbReference type="ARBA" id="ARBA00023015"/>
    </source>
</evidence>
<dbReference type="InterPro" id="IPR020449">
    <property type="entry name" value="Tscrpt_reg_AraC-type_HTH"/>
</dbReference>
<dbReference type="SUPFAM" id="SSF51215">
    <property type="entry name" value="Regulatory protein AraC"/>
    <property type="match status" value="1"/>
</dbReference>
<proteinExistence type="predicted"/>
<dbReference type="EMBL" id="JABBPN010000032">
    <property type="protein sequence ID" value="NMO98170.1"/>
    <property type="molecule type" value="Genomic_DNA"/>
</dbReference>
<dbReference type="PANTHER" id="PTHR43280:SF30">
    <property type="entry name" value="MMSAB OPERON REGULATORY PROTEIN"/>
    <property type="match status" value="1"/>
</dbReference>
<keyword evidence="3" id="KW-0804">Transcription</keyword>
<keyword evidence="1" id="KW-0805">Transcription regulation</keyword>
<sequence length="272" mass="31401">MKPVQYYPSYIHHDLMCVYSGRKPPNLHKWGPGVRDIYAIHYISKGKGTLETKNGVFPLLAGESFVIFPEAEVNYYPDPQDPWAYVWVEFKGEEAQSLLSKTEFKKDKPVVAASPMNLEPLFPSIENVDVKPFERMRSEAQLRLLLSYYMEYYPSETTIPSMDYVRLAQEYIEHNYWRTTLTVSDIVNAVKVERSYLFRLFKAAAGMSISAYLTDYRIRRACELLKSSGLSIKSVACSVGYSDQLYFSKRFKKATSYTPSEYMTLHSGQAER</sequence>
<keyword evidence="6" id="KW-1185">Reference proteome</keyword>
<dbReference type="PRINTS" id="PR00032">
    <property type="entry name" value="HTHARAC"/>
</dbReference>
<dbReference type="Pfam" id="PF02311">
    <property type="entry name" value="AraC_binding"/>
    <property type="match status" value="1"/>
</dbReference>
<dbReference type="Gene3D" id="2.60.120.280">
    <property type="entry name" value="Regulatory protein AraC"/>
    <property type="match status" value="1"/>
</dbReference>
<dbReference type="InterPro" id="IPR018062">
    <property type="entry name" value="HTH_AraC-typ_CS"/>
</dbReference>
<dbReference type="Proteomes" id="UP000565468">
    <property type="component" value="Unassembled WGS sequence"/>
</dbReference>
<dbReference type="RefSeq" id="WP_169506943.1">
    <property type="nucleotide sequence ID" value="NZ_JABBPN010000032.1"/>
</dbReference>
<evidence type="ECO:0000256" key="3">
    <source>
        <dbReference type="ARBA" id="ARBA00023163"/>
    </source>
</evidence>
<dbReference type="Gene3D" id="1.10.10.60">
    <property type="entry name" value="Homeodomain-like"/>
    <property type="match status" value="2"/>
</dbReference>
<dbReference type="AlphaFoldDB" id="A0A848MDE6"/>
<evidence type="ECO:0000313" key="5">
    <source>
        <dbReference type="EMBL" id="NMO98170.1"/>
    </source>
</evidence>
<dbReference type="SMART" id="SM00342">
    <property type="entry name" value="HTH_ARAC"/>
    <property type="match status" value="1"/>
</dbReference>
<protein>
    <submittedName>
        <fullName evidence="5">AraC family transcriptional regulator</fullName>
    </submittedName>
</protein>
<keyword evidence="2" id="KW-0238">DNA-binding</keyword>
<dbReference type="InterPro" id="IPR037923">
    <property type="entry name" value="HTH-like"/>
</dbReference>
<evidence type="ECO:0000313" key="6">
    <source>
        <dbReference type="Proteomes" id="UP000565468"/>
    </source>
</evidence>
<feature type="domain" description="HTH araC/xylS-type" evidence="4">
    <location>
        <begin position="166"/>
        <end position="265"/>
    </location>
</feature>
<reference evidence="5 6" key="1">
    <citation type="submission" date="2020-04" db="EMBL/GenBank/DDBJ databases">
        <title>Paenibacillus algicola sp. nov., a novel marine bacterium producing alginate lyase.</title>
        <authorList>
            <person name="Huang H."/>
        </authorList>
    </citation>
    <scope>NUCLEOTIDE SEQUENCE [LARGE SCALE GENOMIC DNA]</scope>
    <source>
        <strain evidence="5 6">L7-75</strain>
    </source>
</reference>
<dbReference type="PROSITE" id="PS01124">
    <property type="entry name" value="HTH_ARAC_FAMILY_2"/>
    <property type="match status" value="1"/>
</dbReference>
<evidence type="ECO:0000259" key="4">
    <source>
        <dbReference type="PROSITE" id="PS01124"/>
    </source>
</evidence>
<dbReference type="InterPro" id="IPR009057">
    <property type="entry name" value="Homeodomain-like_sf"/>
</dbReference>
<organism evidence="5 6">
    <name type="scientific">Paenibacillus lemnae</name>
    <dbReference type="NCBI Taxonomy" id="1330551"/>
    <lineage>
        <taxon>Bacteria</taxon>
        <taxon>Bacillati</taxon>
        <taxon>Bacillota</taxon>
        <taxon>Bacilli</taxon>
        <taxon>Bacillales</taxon>
        <taxon>Paenibacillaceae</taxon>
        <taxon>Paenibacillus</taxon>
    </lineage>
</organism>